<name>A0A6N4WAR4_9MYCO</name>
<gene>
    <name evidence="5" type="ORF">MANY_31720</name>
</gene>
<dbReference type="PANTHER" id="PTHR37042">
    <property type="entry name" value="OUTER MEMBRANE PROTEIN RV1973"/>
    <property type="match status" value="1"/>
</dbReference>
<dbReference type="Proteomes" id="UP000467249">
    <property type="component" value="Chromosome"/>
</dbReference>
<evidence type="ECO:0000256" key="4">
    <source>
        <dbReference type="SAM" id="Phobius"/>
    </source>
</evidence>
<keyword evidence="6" id="KW-1185">Reference proteome</keyword>
<dbReference type="PANTHER" id="PTHR37042:SF4">
    <property type="entry name" value="OUTER MEMBRANE PROTEIN RV1973"/>
    <property type="match status" value="1"/>
</dbReference>
<sequence length="196" mass="21076">MAVDVDTTASQLRDPVDAEVAASDSPSPGVQPSLAGRPVRQALLLGAVTVVVLLGLVCWLGYRAHGSREAEHQRADFLQAGRQAAVDLTSMDYTKVDADVARVLGSATGKFHDDFQQRSQPLVEVIKRTQSVSVGSIVEAGLESVGPDWAKVIVAVQVKTASPNDPNTHRVQGWRMRIDVQRVGQAIKVADVEFVR</sequence>
<dbReference type="GO" id="GO:0016020">
    <property type="term" value="C:membrane"/>
    <property type="evidence" value="ECO:0007669"/>
    <property type="project" value="UniProtKB-SubCell"/>
</dbReference>
<accession>A0A6N4WAR4</accession>
<keyword evidence="4" id="KW-1133">Transmembrane helix</keyword>
<comment type="subcellular location">
    <subcellularLocation>
        <location evidence="1">Membrane</location>
    </subcellularLocation>
</comment>
<reference evidence="5 6" key="1">
    <citation type="journal article" date="2019" name="Emerg. Microbes Infect.">
        <title>Comprehensive subspecies identification of 175 nontuberculous mycobacteria species based on 7547 genomic profiles.</title>
        <authorList>
            <person name="Matsumoto Y."/>
            <person name="Kinjo T."/>
            <person name="Motooka D."/>
            <person name="Nabeya D."/>
            <person name="Jung N."/>
            <person name="Uechi K."/>
            <person name="Horii T."/>
            <person name="Iida T."/>
            <person name="Fujita J."/>
            <person name="Nakamura S."/>
        </authorList>
    </citation>
    <scope>NUCLEOTIDE SEQUENCE [LARGE SCALE GENOMIC DNA]</scope>
    <source>
        <strain evidence="5 6">JCM 30275</strain>
    </source>
</reference>
<evidence type="ECO:0000313" key="6">
    <source>
        <dbReference type="Proteomes" id="UP000467249"/>
    </source>
</evidence>
<dbReference type="AlphaFoldDB" id="A0A6N4WAR4"/>
<evidence type="ECO:0000313" key="5">
    <source>
        <dbReference type="EMBL" id="BBZ77835.1"/>
    </source>
</evidence>
<evidence type="ECO:0008006" key="7">
    <source>
        <dbReference type="Google" id="ProtNLM"/>
    </source>
</evidence>
<feature type="transmembrane region" description="Helical" evidence="4">
    <location>
        <begin position="42"/>
        <end position="62"/>
    </location>
</feature>
<proteinExistence type="predicted"/>
<feature type="region of interest" description="Disordered" evidence="3">
    <location>
        <begin position="1"/>
        <end position="33"/>
    </location>
</feature>
<dbReference type="RefSeq" id="WP_163805091.1">
    <property type="nucleotide sequence ID" value="NZ_AP022620.1"/>
</dbReference>
<evidence type="ECO:0000256" key="3">
    <source>
        <dbReference type="SAM" id="MobiDB-lite"/>
    </source>
</evidence>
<evidence type="ECO:0000256" key="1">
    <source>
        <dbReference type="ARBA" id="ARBA00004370"/>
    </source>
</evidence>
<keyword evidence="4" id="KW-0812">Transmembrane</keyword>
<evidence type="ECO:0000256" key="2">
    <source>
        <dbReference type="ARBA" id="ARBA00023136"/>
    </source>
</evidence>
<organism evidence="5 6">
    <name type="scientific">Mycolicibacterium anyangense</name>
    <dbReference type="NCBI Taxonomy" id="1431246"/>
    <lineage>
        <taxon>Bacteria</taxon>
        <taxon>Bacillati</taxon>
        <taxon>Actinomycetota</taxon>
        <taxon>Actinomycetes</taxon>
        <taxon>Mycobacteriales</taxon>
        <taxon>Mycobacteriaceae</taxon>
        <taxon>Mycolicibacterium</taxon>
    </lineage>
</organism>
<dbReference type="KEGG" id="many:MANY_31720"/>
<dbReference type="EMBL" id="AP022620">
    <property type="protein sequence ID" value="BBZ77835.1"/>
    <property type="molecule type" value="Genomic_DNA"/>
</dbReference>
<protein>
    <recommendedName>
        <fullName evidence="7">Mce associated membrane protein</fullName>
    </recommendedName>
</protein>
<keyword evidence="2 4" id="KW-0472">Membrane</keyword>